<gene>
    <name evidence="1" type="ORF">I4F81_009343</name>
</gene>
<dbReference type="Proteomes" id="UP000798662">
    <property type="component" value="Chromosome 2"/>
</dbReference>
<evidence type="ECO:0000313" key="2">
    <source>
        <dbReference type="Proteomes" id="UP000798662"/>
    </source>
</evidence>
<dbReference type="EMBL" id="CM020619">
    <property type="protein sequence ID" value="KAK1866831.1"/>
    <property type="molecule type" value="Genomic_DNA"/>
</dbReference>
<reference evidence="1" key="1">
    <citation type="submission" date="2019-11" db="EMBL/GenBank/DDBJ databases">
        <title>Nori genome reveals adaptations in red seaweeds to the harsh intertidal environment.</title>
        <authorList>
            <person name="Wang D."/>
            <person name="Mao Y."/>
        </authorList>
    </citation>
    <scope>NUCLEOTIDE SEQUENCE</scope>
    <source>
        <tissue evidence="1">Gametophyte</tissue>
    </source>
</reference>
<protein>
    <submittedName>
        <fullName evidence="1">Uncharacterized protein</fullName>
    </submittedName>
</protein>
<organism evidence="1 2">
    <name type="scientific">Pyropia yezoensis</name>
    <name type="common">Susabi-nori</name>
    <name type="synonym">Porphyra yezoensis</name>
    <dbReference type="NCBI Taxonomy" id="2788"/>
    <lineage>
        <taxon>Eukaryota</taxon>
        <taxon>Rhodophyta</taxon>
        <taxon>Bangiophyceae</taxon>
        <taxon>Bangiales</taxon>
        <taxon>Bangiaceae</taxon>
        <taxon>Pyropia</taxon>
    </lineage>
</organism>
<keyword evidence="2" id="KW-1185">Reference proteome</keyword>
<name>A0ACC3CA25_PYRYE</name>
<proteinExistence type="predicted"/>
<evidence type="ECO:0000313" key="1">
    <source>
        <dbReference type="EMBL" id="KAK1866831.1"/>
    </source>
</evidence>
<accession>A0ACC3CA25</accession>
<sequence>MARSWLHCHPAPASRHPSGRNRPSRPACESPLPPVPFAQWQRRHPRCDARARSRPRLPARTLSATPISASATSAPPPPPTHVRPRESWRPLPYTPTFPLPETAPPSQGKTGEVEQLLVREGGGQAEP</sequence>
<comment type="caution">
    <text evidence="1">The sequence shown here is derived from an EMBL/GenBank/DDBJ whole genome shotgun (WGS) entry which is preliminary data.</text>
</comment>